<evidence type="ECO:0000313" key="2">
    <source>
        <dbReference type="Proteomes" id="UP000324222"/>
    </source>
</evidence>
<evidence type="ECO:0000313" key="1">
    <source>
        <dbReference type="EMBL" id="MPC56960.1"/>
    </source>
</evidence>
<dbReference type="Proteomes" id="UP000324222">
    <property type="component" value="Unassembled WGS sequence"/>
</dbReference>
<proteinExistence type="predicted"/>
<keyword evidence="2" id="KW-1185">Reference proteome</keyword>
<accession>A0A5B7G9L2</accession>
<sequence length="75" mass="8510">MEAQYEAPPPSCCLMTHSLTHLPHPVFFYFPSIHSSSSSSFHSFSFLPRVLNPVFPITSISHTHEDPKRGVKKKK</sequence>
<dbReference type="AlphaFoldDB" id="A0A5B7G9L2"/>
<comment type="caution">
    <text evidence="1">The sequence shown here is derived from an EMBL/GenBank/DDBJ whole genome shotgun (WGS) entry which is preliminary data.</text>
</comment>
<reference evidence="1 2" key="1">
    <citation type="submission" date="2019-05" db="EMBL/GenBank/DDBJ databases">
        <title>Another draft genome of Portunus trituberculatus and its Hox gene families provides insights of decapod evolution.</title>
        <authorList>
            <person name="Jeong J.-H."/>
            <person name="Song I."/>
            <person name="Kim S."/>
            <person name="Choi T."/>
            <person name="Kim D."/>
            <person name="Ryu S."/>
            <person name="Kim W."/>
        </authorList>
    </citation>
    <scope>NUCLEOTIDE SEQUENCE [LARGE SCALE GENOMIC DNA]</scope>
    <source>
        <tissue evidence="1">Muscle</tissue>
    </source>
</reference>
<name>A0A5B7G9L2_PORTR</name>
<dbReference type="EMBL" id="VSRR010014384">
    <property type="protein sequence ID" value="MPC56960.1"/>
    <property type="molecule type" value="Genomic_DNA"/>
</dbReference>
<gene>
    <name evidence="1" type="ORF">E2C01_050928</name>
</gene>
<organism evidence="1 2">
    <name type="scientific">Portunus trituberculatus</name>
    <name type="common">Swimming crab</name>
    <name type="synonym">Neptunus trituberculatus</name>
    <dbReference type="NCBI Taxonomy" id="210409"/>
    <lineage>
        <taxon>Eukaryota</taxon>
        <taxon>Metazoa</taxon>
        <taxon>Ecdysozoa</taxon>
        <taxon>Arthropoda</taxon>
        <taxon>Crustacea</taxon>
        <taxon>Multicrustacea</taxon>
        <taxon>Malacostraca</taxon>
        <taxon>Eumalacostraca</taxon>
        <taxon>Eucarida</taxon>
        <taxon>Decapoda</taxon>
        <taxon>Pleocyemata</taxon>
        <taxon>Brachyura</taxon>
        <taxon>Eubrachyura</taxon>
        <taxon>Portunoidea</taxon>
        <taxon>Portunidae</taxon>
        <taxon>Portuninae</taxon>
        <taxon>Portunus</taxon>
    </lineage>
</organism>
<protein>
    <submittedName>
        <fullName evidence="1">Uncharacterized protein</fullName>
    </submittedName>
</protein>